<feature type="region of interest" description="Disordered" evidence="1">
    <location>
        <begin position="243"/>
        <end position="380"/>
    </location>
</feature>
<gene>
    <name evidence="3" type="ORF">Syun_028244</name>
</gene>
<dbReference type="PANTHER" id="PTHR11223">
    <property type="entry name" value="EXPORTIN 1/5"/>
    <property type="match status" value="1"/>
</dbReference>
<reference evidence="3 4" key="1">
    <citation type="submission" date="2024-01" db="EMBL/GenBank/DDBJ databases">
        <title>Genome assemblies of Stephania.</title>
        <authorList>
            <person name="Yang L."/>
        </authorList>
    </citation>
    <scope>NUCLEOTIDE SEQUENCE [LARGE SCALE GENOMIC DNA]</scope>
    <source>
        <strain evidence="3">YNDBR</strain>
        <tissue evidence="3">Leaf</tissue>
    </source>
</reference>
<dbReference type="Gene3D" id="1.25.10.10">
    <property type="entry name" value="Leucine-rich Repeat Variant"/>
    <property type="match status" value="1"/>
</dbReference>
<feature type="compositionally biased region" description="Basic and acidic residues" evidence="1">
    <location>
        <begin position="336"/>
        <end position="346"/>
    </location>
</feature>
<evidence type="ECO:0000313" key="3">
    <source>
        <dbReference type="EMBL" id="KAK9093333.1"/>
    </source>
</evidence>
<keyword evidence="4" id="KW-1185">Reference proteome</keyword>
<feature type="compositionally biased region" description="Basic and acidic residues" evidence="1">
    <location>
        <begin position="361"/>
        <end position="371"/>
    </location>
</feature>
<dbReference type="Pfam" id="PF08389">
    <property type="entry name" value="Xpo1"/>
    <property type="match status" value="1"/>
</dbReference>
<dbReference type="AlphaFoldDB" id="A0AAP0EML5"/>
<evidence type="ECO:0000259" key="2">
    <source>
        <dbReference type="Pfam" id="PF08389"/>
    </source>
</evidence>
<dbReference type="InterPro" id="IPR045065">
    <property type="entry name" value="XPO1/5"/>
</dbReference>
<comment type="caution">
    <text evidence="3">The sequence shown here is derived from an EMBL/GenBank/DDBJ whole genome shotgun (WGS) entry which is preliminary data.</text>
</comment>
<dbReference type="Proteomes" id="UP001420932">
    <property type="component" value="Unassembled WGS sequence"/>
</dbReference>
<dbReference type="PANTHER" id="PTHR11223:SF2">
    <property type="entry name" value="EXPORTIN-1"/>
    <property type="match status" value="1"/>
</dbReference>
<dbReference type="GO" id="GO:0005049">
    <property type="term" value="F:nuclear export signal receptor activity"/>
    <property type="evidence" value="ECO:0007669"/>
    <property type="project" value="InterPro"/>
</dbReference>
<feature type="compositionally biased region" description="Basic and acidic residues" evidence="1">
    <location>
        <begin position="249"/>
        <end position="273"/>
    </location>
</feature>
<feature type="domain" description="Exportin-1/Importin-beta-like" evidence="2">
    <location>
        <begin position="144"/>
        <end position="186"/>
    </location>
</feature>
<dbReference type="GO" id="GO:0005634">
    <property type="term" value="C:nucleus"/>
    <property type="evidence" value="ECO:0007669"/>
    <property type="project" value="TreeGrafter"/>
</dbReference>
<evidence type="ECO:0000313" key="4">
    <source>
        <dbReference type="Proteomes" id="UP001420932"/>
    </source>
</evidence>
<dbReference type="GO" id="GO:0000055">
    <property type="term" value="P:ribosomal large subunit export from nucleus"/>
    <property type="evidence" value="ECO:0007669"/>
    <property type="project" value="TreeGrafter"/>
</dbReference>
<accession>A0AAP0EML5</accession>
<protein>
    <recommendedName>
        <fullName evidence="2">Exportin-1/Importin-beta-like domain-containing protein</fullName>
    </recommendedName>
</protein>
<organism evidence="3 4">
    <name type="scientific">Stephania yunnanensis</name>
    <dbReference type="NCBI Taxonomy" id="152371"/>
    <lineage>
        <taxon>Eukaryota</taxon>
        <taxon>Viridiplantae</taxon>
        <taxon>Streptophyta</taxon>
        <taxon>Embryophyta</taxon>
        <taxon>Tracheophyta</taxon>
        <taxon>Spermatophyta</taxon>
        <taxon>Magnoliopsida</taxon>
        <taxon>Ranunculales</taxon>
        <taxon>Menispermaceae</taxon>
        <taxon>Menispermoideae</taxon>
        <taxon>Cissampelideae</taxon>
        <taxon>Stephania</taxon>
    </lineage>
</organism>
<feature type="compositionally biased region" description="Acidic residues" evidence="1">
    <location>
        <begin position="312"/>
        <end position="335"/>
    </location>
</feature>
<dbReference type="InterPro" id="IPR011989">
    <property type="entry name" value="ARM-like"/>
</dbReference>
<dbReference type="InterPro" id="IPR013598">
    <property type="entry name" value="Exportin-1/Importin-b-like"/>
</dbReference>
<proteinExistence type="predicted"/>
<feature type="compositionally biased region" description="Acidic residues" evidence="1">
    <location>
        <begin position="282"/>
        <end position="294"/>
    </location>
</feature>
<evidence type="ECO:0000256" key="1">
    <source>
        <dbReference type="SAM" id="MobiDB-lite"/>
    </source>
</evidence>
<dbReference type="GO" id="GO:0000056">
    <property type="term" value="P:ribosomal small subunit export from nucleus"/>
    <property type="evidence" value="ECO:0007669"/>
    <property type="project" value="TreeGrafter"/>
</dbReference>
<name>A0AAP0EML5_9MAGN</name>
<feature type="compositionally biased region" description="Gly residues" evidence="1">
    <location>
        <begin position="295"/>
        <end position="304"/>
    </location>
</feature>
<dbReference type="GO" id="GO:0005737">
    <property type="term" value="C:cytoplasm"/>
    <property type="evidence" value="ECO:0007669"/>
    <property type="project" value="TreeGrafter"/>
</dbReference>
<sequence length="380" mass="41798">MRRGVEIEFVIDRVLKGLMGIRRNDGPRTGARAQRSRTRLGDPHFRSTTCLWVFSMILQRSFLIHLQLDKWGRFSLQIVVPRQMILRLIRVGSNHEIIGATILIRILIIWRFVDFLAYGLKLIIGFSSCCHRTVHLSCHRSYSVIEEILKREWPTKWQSFVPDLVSAAKTSETICENCMAILKVTSISISLSRCFEIEGATKGYGVGKKDGDLNDGVIVAQPSNLADQQLTIGISQTTLVEPSSFAATKSDRGKGKEHENDENTEQRIEKSDESGSETEGGNGEEGEEGDDEGSGSEGTNGGGNMPTSGSGGEDDNEKEDEGSESGENDEEGQSEDGEKSKKEVVEVRPSAKARGKAKSGPFDKVEADDSFKPFPDGPIN</sequence>
<dbReference type="EMBL" id="JBBNAF010000012">
    <property type="protein sequence ID" value="KAK9093333.1"/>
    <property type="molecule type" value="Genomic_DNA"/>
</dbReference>
<dbReference type="GO" id="GO:0006611">
    <property type="term" value="P:protein export from nucleus"/>
    <property type="evidence" value="ECO:0007669"/>
    <property type="project" value="InterPro"/>
</dbReference>